<evidence type="ECO:0000256" key="2">
    <source>
        <dbReference type="ARBA" id="ARBA00022448"/>
    </source>
</evidence>
<dbReference type="GO" id="GO:0005886">
    <property type="term" value="C:plasma membrane"/>
    <property type="evidence" value="ECO:0007669"/>
    <property type="project" value="UniProtKB-SubCell"/>
</dbReference>
<dbReference type="InterPro" id="IPR035906">
    <property type="entry name" value="MetI-like_sf"/>
</dbReference>
<reference evidence="9 10" key="1">
    <citation type="submission" date="2018-11" db="EMBL/GenBank/DDBJ databases">
        <title>Sequencing the genomes of 1000 actinobacteria strains.</title>
        <authorList>
            <person name="Klenk H.-P."/>
        </authorList>
    </citation>
    <scope>NUCLEOTIDE SEQUENCE [LARGE SCALE GENOMIC DNA]</scope>
    <source>
        <strain evidence="9 10">DSM 44254</strain>
    </source>
</reference>
<evidence type="ECO:0000313" key="9">
    <source>
        <dbReference type="EMBL" id="ROO86313.1"/>
    </source>
</evidence>
<evidence type="ECO:0000313" key="10">
    <source>
        <dbReference type="Proteomes" id="UP000272400"/>
    </source>
</evidence>
<dbReference type="AlphaFoldDB" id="A0A3N1CYF0"/>
<evidence type="ECO:0000256" key="6">
    <source>
        <dbReference type="ARBA" id="ARBA00023136"/>
    </source>
</evidence>
<dbReference type="PANTHER" id="PTHR43386:SF1">
    <property type="entry name" value="D,D-DIPEPTIDE TRANSPORT SYSTEM PERMEASE PROTEIN DDPC-RELATED"/>
    <property type="match status" value="1"/>
</dbReference>
<dbReference type="Gene3D" id="1.10.3720.10">
    <property type="entry name" value="MetI-like"/>
    <property type="match status" value="1"/>
</dbReference>
<dbReference type="OrthoDB" id="6637947at2"/>
<keyword evidence="6 7" id="KW-0472">Membrane</keyword>
<accession>A0A3N1CYF0</accession>
<name>A0A3N1CYF0_9ACTN</name>
<feature type="transmembrane region" description="Helical" evidence="7">
    <location>
        <begin position="78"/>
        <end position="102"/>
    </location>
</feature>
<keyword evidence="2 7" id="KW-0813">Transport</keyword>
<feature type="transmembrane region" description="Helical" evidence="7">
    <location>
        <begin position="109"/>
        <end position="130"/>
    </location>
</feature>
<keyword evidence="10" id="KW-1185">Reference proteome</keyword>
<evidence type="ECO:0000259" key="8">
    <source>
        <dbReference type="PROSITE" id="PS50928"/>
    </source>
</evidence>
<comment type="subcellular location">
    <subcellularLocation>
        <location evidence="1 7">Cell membrane</location>
        <topology evidence="1 7">Multi-pass membrane protein</topology>
    </subcellularLocation>
</comment>
<dbReference type="GO" id="GO:0055085">
    <property type="term" value="P:transmembrane transport"/>
    <property type="evidence" value="ECO:0007669"/>
    <property type="project" value="InterPro"/>
</dbReference>
<dbReference type="InterPro" id="IPR000515">
    <property type="entry name" value="MetI-like"/>
</dbReference>
<dbReference type="PROSITE" id="PS50928">
    <property type="entry name" value="ABC_TM1"/>
    <property type="match status" value="1"/>
</dbReference>
<gene>
    <name evidence="9" type="ORF">EDD29_3877</name>
</gene>
<feature type="domain" description="ABC transmembrane type-1" evidence="8">
    <location>
        <begin position="74"/>
        <end position="263"/>
    </location>
</feature>
<dbReference type="RefSeq" id="WP_123665728.1">
    <property type="nucleotide sequence ID" value="NZ_RJKE01000001.1"/>
</dbReference>
<feature type="transmembrane region" description="Helical" evidence="7">
    <location>
        <begin position="187"/>
        <end position="209"/>
    </location>
</feature>
<evidence type="ECO:0000256" key="7">
    <source>
        <dbReference type="RuleBase" id="RU363032"/>
    </source>
</evidence>
<keyword evidence="3" id="KW-1003">Cell membrane</keyword>
<protein>
    <submittedName>
        <fullName evidence="9">Peptide/nickel transport system permease protein</fullName>
    </submittedName>
</protein>
<feature type="transmembrane region" description="Helical" evidence="7">
    <location>
        <begin position="242"/>
        <end position="263"/>
    </location>
</feature>
<dbReference type="InterPro" id="IPR050366">
    <property type="entry name" value="BP-dependent_transpt_permease"/>
</dbReference>
<dbReference type="Proteomes" id="UP000272400">
    <property type="component" value="Unassembled WGS sequence"/>
</dbReference>
<evidence type="ECO:0000256" key="3">
    <source>
        <dbReference type="ARBA" id="ARBA00022475"/>
    </source>
</evidence>
<evidence type="ECO:0000256" key="1">
    <source>
        <dbReference type="ARBA" id="ARBA00004651"/>
    </source>
</evidence>
<evidence type="ECO:0000256" key="5">
    <source>
        <dbReference type="ARBA" id="ARBA00022989"/>
    </source>
</evidence>
<organism evidence="9 10">
    <name type="scientific">Actinocorallia herbida</name>
    <dbReference type="NCBI Taxonomy" id="58109"/>
    <lineage>
        <taxon>Bacteria</taxon>
        <taxon>Bacillati</taxon>
        <taxon>Actinomycetota</taxon>
        <taxon>Actinomycetes</taxon>
        <taxon>Streptosporangiales</taxon>
        <taxon>Thermomonosporaceae</taxon>
        <taxon>Actinocorallia</taxon>
    </lineage>
</organism>
<comment type="caution">
    <text evidence="9">The sequence shown here is derived from an EMBL/GenBank/DDBJ whole genome shotgun (WGS) entry which is preliminary data.</text>
</comment>
<dbReference type="EMBL" id="RJKE01000001">
    <property type="protein sequence ID" value="ROO86313.1"/>
    <property type="molecule type" value="Genomic_DNA"/>
</dbReference>
<dbReference type="Pfam" id="PF00528">
    <property type="entry name" value="BPD_transp_1"/>
    <property type="match status" value="1"/>
</dbReference>
<keyword evidence="5 7" id="KW-1133">Transmembrane helix</keyword>
<dbReference type="SUPFAM" id="SSF161098">
    <property type="entry name" value="MetI-like"/>
    <property type="match status" value="1"/>
</dbReference>
<dbReference type="CDD" id="cd06261">
    <property type="entry name" value="TM_PBP2"/>
    <property type="match status" value="1"/>
</dbReference>
<comment type="similarity">
    <text evidence="7">Belongs to the binding-protein-dependent transport system permease family.</text>
</comment>
<dbReference type="PANTHER" id="PTHR43386">
    <property type="entry name" value="OLIGOPEPTIDE TRANSPORT SYSTEM PERMEASE PROTEIN APPC"/>
    <property type="match status" value="1"/>
</dbReference>
<sequence length="278" mass="28990">MTRLTTSARIALAGLILLGAAVAFGPLLLSADPLEQHLADGLAPPFWMDGAISGHPLGTDQLGRDLLVRTLAGGRTSLLVGFVAATLACALGVVAGLVAGYLGGPLDRLIMGVGDLWIAFPFLVLALAAITVVGSSTPVLIVLLTLAGWVTPARVTRALARRLKGEDYVSAAVGFGGGHRYVLTRHLLPAVAGANAVIWTFMVGALILIEGGLSFLGLGVRPPTPSWGTILNDGRDLMETAWWVPLWPGLALTLTVLLVNLLGDGLRRVFDVKESDRA</sequence>
<proteinExistence type="inferred from homology"/>
<keyword evidence="4 7" id="KW-0812">Transmembrane</keyword>
<evidence type="ECO:0000256" key="4">
    <source>
        <dbReference type="ARBA" id="ARBA00022692"/>
    </source>
</evidence>